<evidence type="ECO:0000256" key="13">
    <source>
        <dbReference type="HAMAP-Rule" id="MF_00065"/>
    </source>
</evidence>
<evidence type="ECO:0000256" key="7">
    <source>
        <dbReference type="ARBA" id="ARBA00022741"/>
    </source>
</evidence>
<sequence>MQNNLTEVAHKPTTADRQAHYGHSGAVLWLTGLSASGKSSLAMALEQALMVRGYSCYVLDGDNLRRGLNANLGFSPQDRSENIRRVGEVAALFADAGLICITAFISPYRADRERARQCCRLPFHEIHIAADLATCERRDPKGLYKQARAGSITEFTGISAPYEAPLQADCVIETGTEPLPQSLAKLLNHVLIHLPLERGN</sequence>
<evidence type="ECO:0000256" key="11">
    <source>
        <dbReference type="ARBA" id="ARBA00031393"/>
    </source>
</evidence>
<keyword evidence="8 13" id="KW-0418">Kinase</keyword>
<evidence type="ECO:0000313" key="17">
    <source>
        <dbReference type="Proteomes" id="UP000192761"/>
    </source>
</evidence>
<dbReference type="PANTHER" id="PTHR11055">
    <property type="entry name" value="BIFUNCTIONAL 3'-PHOSPHOADENOSINE 5'-PHOSPHOSULFATE SYNTHASE"/>
    <property type="match status" value="1"/>
</dbReference>
<evidence type="ECO:0000259" key="15">
    <source>
        <dbReference type="Pfam" id="PF01583"/>
    </source>
</evidence>
<comment type="pathway">
    <text evidence="3 13 14">Sulfur metabolism; hydrogen sulfide biosynthesis; sulfite from sulfate: step 2/3.</text>
</comment>
<dbReference type="HAMAP" id="MF_00065">
    <property type="entry name" value="Adenylyl_sulf_kinase"/>
    <property type="match status" value="1"/>
</dbReference>
<evidence type="ECO:0000256" key="3">
    <source>
        <dbReference type="ARBA" id="ARBA00004806"/>
    </source>
</evidence>
<dbReference type="GO" id="GO:0005524">
    <property type="term" value="F:ATP binding"/>
    <property type="evidence" value="ECO:0007669"/>
    <property type="project" value="UniProtKB-UniRule"/>
</dbReference>
<dbReference type="Proteomes" id="UP000192761">
    <property type="component" value="Unassembled WGS sequence"/>
</dbReference>
<dbReference type="STRING" id="1121001.SAMN02745857_01050"/>
<evidence type="ECO:0000256" key="4">
    <source>
        <dbReference type="ARBA" id="ARBA00007008"/>
    </source>
</evidence>
<dbReference type="Pfam" id="PF01583">
    <property type="entry name" value="APS_kinase"/>
    <property type="match status" value="1"/>
</dbReference>
<comment type="similarity">
    <text evidence="4 13 14">Belongs to the APS kinase family.</text>
</comment>
<dbReference type="UniPathway" id="UPA00140">
    <property type="reaction ID" value="UER00205"/>
</dbReference>
<dbReference type="AlphaFoldDB" id="A0A1W1XB97"/>
<keyword evidence="7 13" id="KW-0547">Nucleotide-binding</keyword>
<dbReference type="Gene3D" id="3.40.50.300">
    <property type="entry name" value="P-loop containing nucleotide triphosphate hydrolases"/>
    <property type="match status" value="1"/>
</dbReference>
<evidence type="ECO:0000256" key="10">
    <source>
        <dbReference type="ARBA" id="ARBA00029724"/>
    </source>
</evidence>
<organism evidence="16 17">
    <name type="scientific">Andreprevotia lacus DSM 23236</name>
    <dbReference type="NCBI Taxonomy" id="1121001"/>
    <lineage>
        <taxon>Bacteria</taxon>
        <taxon>Pseudomonadati</taxon>
        <taxon>Pseudomonadota</taxon>
        <taxon>Betaproteobacteria</taxon>
        <taxon>Neisseriales</taxon>
        <taxon>Chitinibacteraceae</taxon>
        <taxon>Andreprevotia</taxon>
    </lineage>
</organism>
<dbReference type="GO" id="GO:0004020">
    <property type="term" value="F:adenylylsulfate kinase activity"/>
    <property type="evidence" value="ECO:0007669"/>
    <property type="project" value="UniProtKB-UniRule"/>
</dbReference>
<dbReference type="GO" id="GO:0000103">
    <property type="term" value="P:sulfate assimilation"/>
    <property type="evidence" value="ECO:0007669"/>
    <property type="project" value="UniProtKB-UniRule"/>
</dbReference>
<accession>A0A1W1XB97</accession>
<feature type="binding site" evidence="13">
    <location>
        <begin position="32"/>
        <end position="39"/>
    </location>
    <ligand>
        <name>ATP</name>
        <dbReference type="ChEBI" id="CHEBI:30616"/>
    </ligand>
</feature>
<dbReference type="SUPFAM" id="SSF52540">
    <property type="entry name" value="P-loop containing nucleoside triphosphate hydrolases"/>
    <property type="match status" value="1"/>
</dbReference>
<dbReference type="CDD" id="cd02027">
    <property type="entry name" value="APSK"/>
    <property type="match status" value="1"/>
</dbReference>
<dbReference type="EC" id="2.7.1.25" evidence="5 13"/>
<dbReference type="NCBIfam" id="NF003013">
    <property type="entry name" value="PRK03846.1"/>
    <property type="match status" value="1"/>
</dbReference>
<evidence type="ECO:0000256" key="9">
    <source>
        <dbReference type="ARBA" id="ARBA00022840"/>
    </source>
</evidence>
<evidence type="ECO:0000256" key="6">
    <source>
        <dbReference type="ARBA" id="ARBA00022679"/>
    </source>
</evidence>
<evidence type="ECO:0000256" key="14">
    <source>
        <dbReference type="RuleBase" id="RU004347"/>
    </source>
</evidence>
<evidence type="ECO:0000256" key="8">
    <source>
        <dbReference type="ARBA" id="ARBA00022777"/>
    </source>
</evidence>
<evidence type="ECO:0000256" key="5">
    <source>
        <dbReference type="ARBA" id="ARBA00012121"/>
    </source>
</evidence>
<comment type="catalytic activity">
    <reaction evidence="1 13 14">
        <text>adenosine 5'-phosphosulfate + ATP = 3'-phosphoadenylyl sulfate + ADP + H(+)</text>
        <dbReference type="Rhea" id="RHEA:24152"/>
        <dbReference type="ChEBI" id="CHEBI:15378"/>
        <dbReference type="ChEBI" id="CHEBI:30616"/>
        <dbReference type="ChEBI" id="CHEBI:58243"/>
        <dbReference type="ChEBI" id="CHEBI:58339"/>
        <dbReference type="ChEBI" id="CHEBI:456216"/>
        <dbReference type="EC" id="2.7.1.25"/>
    </reaction>
</comment>
<dbReference type="GO" id="GO:0070814">
    <property type="term" value="P:hydrogen sulfide biosynthetic process"/>
    <property type="evidence" value="ECO:0007669"/>
    <property type="project" value="UniProtKB-UniRule"/>
</dbReference>
<gene>
    <name evidence="13" type="primary">cysC</name>
    <name evidence="16" type="ORF">SAMN02745857_01050</name>
</gene>
<evidence type="ECO:0000256" key="1">
    <source>
        <dbReference type="ARBA" id="ARBA00001823"/>
    </source>
</evidence>
<dbReference type="PANTHER" id="PTHR11055:SF1">
    <property type="entry name" value="PAPS SYNTHETASE, ISOFORM D"/>
    <property type="match status" value="1"/>
</dbReference>
<feature type="domain" description="APS kinase" evidence="15">
    <location>
        <begin position="25"/>
        <end position="172"/>
    </location>
</feature>
<evidence type="ECO:0000256" key="2">
    <source>
        <dbReference type="ARBA" id="ARBA00002632"/>
    </source>
</evidence>
<protein>
    <recommendedName>
        <fullName evidence="5 13">Adenylyl-sulfate kinase</fullName>
        <ecNumber evidence="5 13">2.7.1.25</ecNumber>
    </recommendedName>
    <alternativeName>
        <fullName evidence="11 13">APS kinase</fullName>
    </alternativeName>
    <alternativeName>
        <fullName evidence="12 13">ATP adenosine-5'-phosphosulfate 3'-phosphotransferase</fullName>
    </alternativeName>
    <alternativeName>
        <fullName evidence="10 13">Adenosine-5'-phosphosulfate kinase</fullName>
    </alternativeName>
</protein>
<keyword evidence="9 13" id="KW-0067">ATP-binding</keyword>
<dbReference type="InterPro" id="IPR027417">
    <property type="entry name" value="P-loop_NTPase"/>
</dbReference>
<keyword evidence="17" id="KW-1185">Reference proteome</keyword>
<reference evidence="16 17" key="1">
    <citation type="submission" date="2017-04" db="EMBL/GenBank/DDBJ databases">
        <authorList>
            <person name="Afonso C.L."/>
            <person name="Miller P.J."/>
            <person name="Scott M.A."/>
            <person name="Spackman E."/>
            <person name="Goraichik I."/>
            <person name="Dimitrov K.M."/>
            <person name="Suarez D.L."/>
            <person name="Swayne D.E."/>
        </authorList>
    </citation>
    <scope>NUCLEOTIDE SEQUENCE [LARGE SCALE GENOMIC DNA]</scope>
    <source>
        <strain evidence="16 17">DSM 23236</strain>
    </source>
</reference>
<keyword evidence="6 13" id="KW-0808">Transferase</keyword>
<evidence type="ECO:0000313" key="16">
    <source>
        <dbReference type="EMBL" id="SMC20791.1"/>
    </source>
</evidence>
<comment type="function">
    <text evidence="2 13 14">Catalyzes the synthesis of activated sulfate.</text>
</comment>
<dbReference type="InterPro" id="IPR002891">
    <property type="entry name" value="APS"/>
</dbReference>
<feature type="active site" description="Phosphoserine intermediate" evidence="13">
    <location>
        <position position="106"/>
    </location>
</feature>
<keyword evidence="13" id="KW-0597">Phosphoprotein</keyword>
<dbReference type="EMBL" id="FWXD01000005">
    <property type="protein sequence ID" value="SMC20791.1"/>
    <property type="molecule type" value="Genomic_DNA"/>
</dbReference>
<dbReference type="NCBIfam" id="TIGR00455">
    <property type="entry name" value="apsK"/>
    <property type="match status" value="1"/>
</dbReference>
<proteinExistence type="inferred from homology"/>
<name>A0A1W1XB97_9NEIS</name>
<dbReference type="InterPro" id="IPR059117">
    <property type="entry name" value="APS_kinase_dom"/>
</dbReference>
<evidence type="ECO:0000256" key="12">
    <source>
        <dbReference type="ARBA" id="ARBA00031464"/>
    </source>
</evidence>